<reference evidence="2 3" key="1">
    <citation type="submission" date="2021-03" db="EMBL/GenBank/DDBJ databases">
        <title>Antimicrobial resistance genes in bacteria isolated from Japanese honey, and their potential for conferring macrolide and lincosamide resistance in the American foulbrood pathogen Paenibacillus larvae.</title>
        <authorList>
            <person name="Okamoto M."/>
            <person name="Kumagai M."/>
            <person name="Kanamori H."/>
            <person name="Takamatsu D."/>
        </authorList>
    </citation>
    <scope>NUCLEOTIDE SEQUENCE [LARGE SCALE GENOMIC DNA]</scope>
    <source>
        <strain evidence="2 3">J21TS3</strain>
    </source>
</reference>
<evidence type="ECO:0000256" key="1">
    <source>
        <dbReference type="SAM" id="SignalP"/>
    </source>
</evidence>
<sequence length="329" mass="34952">MNPATMLSFATKTAAALLLAGCLVPAGAALASGSSGASSSDAAIHSSLPASTAVYGLRQAAVPSSLQSFTETIVSELSKQDSFQDWKNAGISYAPLGPGTHSWLVTVSRDGKPVGYLILTSTDDGNYMLSEYGREDAMPFNAQALREQLKERGILRPGSKLAAGANVEARYFTLLPVWEITQPGKSTIYLHAITGEELPMPTGREKAPLGGLASRKGLHLTSTMLPKQQRTSDPYDNLLWLQSPKLSLTGSQDLLQAMRNGRSSLVFTSPGRNADFGAPFVVNGLHAWQVAGTGKETLYAATGPNGTRFLPASELMARGEFRSLNVSYL</sequence>
<dbReference type="EMBL" id="BORW01000025">
    <property type="protein sequence ID" value="GIO69069.1"/>
    <property type="molecule type" value="Genomic_DNA"/>
</dbReference>
<keyword evidence="3" id="KW-1185">Reference proteome</keyword>
<evidence type="ECO:0000313" key="2">
    <source>
        <dbReference type="EMBL" id="GIO69069.1"/>
    </source>
</evidence>
<gene>
    <name evidence="2" type="ORF">J21TS3_38900</name>
</gene>
<proteinExistence type="predicted"/>
<name>A0ABQ4M0M1_9BACL</name>
<protein>
    <submittedName>
        <fullName evidence="2">Uncharacterized protein</fullName>
    </submittedName>
</protein>
<comment type="caution">
    <text evidence="2">The sequence shown here is derived from an EMBL/GenBank/DDBJ whole genome shotgun (WGS) entry which is preliminary data.</text>
</comment>
<evidence type="ECO:0000313" key="3">
    <source>
        <dbReference type="Proteomes" id="UP000680638"/>
    </source>
</evidence>
<keyword evidence="1" id="KW-0732">Signal</keyword>
<dbReference type="Proteomes" id="UP000680638">
    <property type="component" value="Unassembled WGS sequence"/>
</dbReference>
<dbReference type="RefSeq" id="WP_212951717.1">
    <property type="nucleotide sequence ID" value="NZ_BORW01000025.1"/>
</dbReference>
<accession>A0ABQ4M0M1</accession>
<organism evidence="2 3">
    <name type="scientific">Paenibacillus cookii</name>
    <dbReference type="NCBI Taxonomy" id="157839"/>
    <lineage>
        <taxon>Bacteria</taxon>
        <taxon>Bacillati</taxon>
        <taxon>Bacillota</taxon>
        <taxon>Bacilli</taxon>
        <taxon>Bacillales</taxon>
        <taxon>Paenibacillaceae</taxon>
        <taxon>Paenibacillus</taxon>
    </lineage>
</organism>
<feature type="chain" id="PRO_5046024129" evidence="1">
    <location>
        <begin position="32"/>
        <end position="329"/>
    </location>
</feature>
<feature type="signal peptide" evidence="1">
    <location>
        <begin position="1"/>
        <end position="31"/>
    </location>
</feature>